<accession>A0ACC2WII6</accession>
<proteinExistence type="predicted"/>
<dbReference type="Proteomes" id="UP001243375">
    <property type="component" value="Unassembled WGS sequence"/>
</dbReference>
<evidence type="ECO:0000313" key="1">
    <source>
        <dbReference type="EMBL" id="KAJ9111000.1"/>
    </source>
</evidence>
<keyword evidence="2" id="KW-1185">Reference proteome</keyword>
<reference evidence="1" key="1">
    <citation type="submission" date="2023-04" db="EMBL/GenBank/DDBJ databases">
        <title>Draft Genome sequencing of Naganishia species isolated from polar environments using Oxford Nanopore Technology.</title>
        <authorList>
            <person name="Leo P."/>
            <person name="Venkateswaran K."/>
        </authorList>
    </citation>
    <scope>NUCLEOTIDE SEQUENCE</scope>
    <source>
        <strain evidence="1">MNA-CCFEE 5425</strain>
    </source>
</reference>
<organism evidence="1 2">
    <name type="scientific">Naganishia vaughanmartiniae</name>
    <dbReference type="NCBI Taxonomy" id="1424756"/>
    <lineage>
        <taxon>Eukaryota</taxon>
        <taxon>Fungi</taxon>
        <taxon>Dikarya</taxon>
        <taxon>Basidiomycota</taxon>
        <taxon>Agaricomycotina</taxon>
        <taxon>Tremellomycetes</taxon>
        <taxon>Filobasidiales</taxon>
        <taxon>Filobasidiaceae</taxon>
        <taxon>Naganishia</taxon>
    </lineage>
</organism>
<protein>
    <submittedName>
        <fullName evidence="1">Uncharacterized protein</fullName>
    </submittedName>
</protein>
<evidence type="ECO:0000313" key="2">
    <source>
        <dbReference type="Proteomes" id="UP001243375"/>
    </source>
</evidence>
<dbReference type="EMBL" id="JASBWU010000034">
    <property type="protein sequence ID" value="KAJ9111000.1"/>
    <property type="molecule type" value="Genomic_DNA"/>
</dbReference>
<comment type="caution">
    <text evidence="1">The sequence shown here is derived from an EMBL/GenBank/DDBJ whole genome shotgun (WGS) entry which is preliminary data.</text>
</comment>
<sequence>MPHALQLHPRSPALYLLLSQHYLDPSVPAPTNNNKRRKQSAPNFAIENVSPARKTLLLGLRFMPDNRDLWREYIKLEIGWVEALRRRWRVLGIDVDLAGDDAAEQDEKMEQDVQAGLPAPEDDDADTVLGQHAFGASGETARKAIIRGDLIITVLSSTFSHPVLGNDLEFHLSLIHLFRRYPTGLRLRLLDAVYDHIEHAPALRWNPVAQRTVIERALYDAPYDPERESKQKFEAKDEDRVVLSGEALVAELGKIVKSLRAKGSSEEAASDQPQDWEQKWNEEVGLWLLRWAGHEQVVANEALQAYLVASVNPLTKPSAKPTETLLVRHLEFIDSLDGTSAARPSPEKILALTRNYTSLYPASVPLWMTRLRAETAATGETSELAHVYLQAMTGVGASSENASKVWTTAMRWFDAHVASSESEDLTAGEAAMGPHWRQAIKAARKYVGDVHTRGDLGEQLYASLLLAWVEGKLATTASVAQLGPVVRQVCSPTWDASYHLFPPLFHLISSNTPADAAAQVAPLLSTIHNLRLTKARNELDRVDAVLDWASWAMTTGAGTGQVRPAWTAIENLKKEIEAREIKPGVAQLEGERIKRDALAKLDVGWKAILAEVEARAQQSEDDDDDVEMQ</sequence>
<name>A0ACC2WII6_9TREE</name>
<gene>
    <name evidence="1" type="ORF">QFC22_006645</name>
</gene>